<evidence type="ECO:0000313" key="3">
    <source>
        <dbReference type="EMBL" id="CAD8292708.1"/>
    </source>
</evidence>
<keyword evidence="2" id="KW-0732">Signal</keyword>
<gene>
    <name evidence="3" type="ORF">TDUB1175_LOCUS1128</name>
</gene>
<name>A0A7R9VE38_9STRA</name>
<dbReference type="EMBL" id="HBED01002277">
    <property type="protein sequence ID" value="CAD8292708.1"/>
    <property type="molecule type" value="Transcribed_RNA"/>
</dbReference>
<accession>A0A7R9VE38</accession>
<proteinExistence type="predicted"/>
<reference evidence="3" key="1">
    <citation type="submission" date="2021-01" db="EMBL/GenBank/DDBJ databases">
        <authorList>
            <person name="Corre E."/>
            <person name="Pelletier E."/>
            <person name="Niang G."/>
            <person name="Scheremetjew M."/>
            <person name="Finn R."/>
            <person name="Kale V."/>
            <person name="Holt S."/>
            <person name="Cochrane G."/>
            <person name="Meng A."/>
            <person name="Brown T."/>
            <person name="Cohen L."/>
        </authorList>
    </citation>
    <scope>NUCLEOTIDE SEQUENCE</scope>
    <source>
        <strain evidence="3">CCMP147</strain>
    </source>
</reference>
<evidence type="ECO:0000256" key="1">
    <source>
        <dbReference type="SAM" id="MobiDB-lite"/>
    </source>
</evidence>
<protein>
    <submittedName>
        <fullName evidence="3">Uncharacterized protein</fullName>
    </submittedName>
</protein>
<organism evidence="3">
    <name type="scientific">Pseudictyota dubia</name>
    <dbReference type="NCBI Taxonomy" id="2749911"/>
    <lineage>
        <taxon>Eukaryota</taxon>
        <taxon>Sar</taxon>
        <taxon>Stramenopiles</taxon>
        <taxon>Ochrophyta</taxon>
        <taxon>Bacillariophyta</taxon>
        <taxon>Mediophyceae</taxon>
        <taxon>Biddulphiophycidae</taxon>
        <taxon>Eupodiscales</taxon>
        <taxon>Odontellaceae</taxon>
        <taxon>Pseudictyota</taxon>
    </lineage>
</organism>
<dbReference type="AlphaFoldDB" id="A0A7R9VE38"/>
<feature type="chain" id="PRO_5030957175" evidence="2">
    <location>
        <begin position="31"/>
        <end position="243"/>
    </location>
</feature>
<feature type="region of interest" description="Disordered" evidence="1">
    <location>
        <begin position="83"/>
        <end position="108"/>
    </location>
</feature>
<feature type="signal peptide" evidence="2">
    <location>
        <begin position="1"/>
        <end position="30"/>
    </location>
</feature>
<sequence length="243" mass="26418">MSSNRVNSPLQRMLLLAVVVLLALGAMVGAFTTPITCRRSSFVVARNARPVGEKSPYDSAQKNQVSLRMSGFLDDIGKFFEDMGESKGNSNNPGSEENGGNSNDEESEFYGSNRVLTIPVESLKVGGLRLYLSLYLMGEQNTPDKGSWRANQVGDNGIDVYYHDRTGALMINLSEDDGRITIDRLGSAPSMQYLMQESVIVGGLLDELESIASDGEIDEPNRLIRLAAPGNAIKNARESLSFS</sequence>
<evidence type="ECO:0000256" key="2">
    <source>
        <dbReference type="SAM" id="SignalP"/>
    </source>
</evidence>
<feature type="compositionally biased region" description="Low complexity" evidence="1">
    <location>
        <begin position="86"/>
        <end position="102"/>
    </location>
</feature>